<dbReference type="AlphaFoldDB" id="A8LHS2"/>
<keyword evidence="1" id="KW-0547">Nucleotide-binding</keyword>
<dbReference type="eggNOG" id="COG4963">
    <property type="taxonomic scope" value="Bacteria"/>
</dbReference>
<dbReference type="GO" id="GO:0005829">
    <property type="term" value="C:cytosol"/>
    <property type="evidence" value="ECO:0007669"/>
    <property type="project" value="TreeGrafter"/>
</dbReference>
<dbReference type="eggNOG" id="COG2197">
    <property type="taxonomic scope" value="Bacteria"/>
</dbReference>
<evidence type="ECO:0000256" key="1">
    <source>
        <dbReference type="ARBA" id="ARBA00022741"/>
    </source>
</evidence>
<reference evidence="5" key="1">
    <citation type="journal article" date="2010" name="ISME J.">
        <title>The complete genome sequence of the algal symbiont Dinoroseobacter shibae: a hitchhiker's guide to life in the sea.</title>
        <authorList>
            <person name="Wagner-Dobler I."/>
            <person name="Ballhausen B."/>
            <person name="Berger M."/>
            <person name="Brinkhoff T."/>
            <person name="Buchholz I."/>
            <person name="Bunk B."/>
            <person name="Cypionka H."/>
            <person name="Daniel R."/>
            <person name="Drepper T."/>
            <person name="Gerdts G."/>
            <person name="Hahnke S."/>
            <person name="Han C."/>
            <person name="Jahn D."/>
            <person name="Kalhoefer D."/>
            <person name="Kiss H."/>
            <person name="Klenk H.P."/>
            <person name="Kyrpides N."/>
            <person name="Liebl W."/>
            <person name="Liesegang H."/>
            <person name="Meincke L."/>
            <person name="Pati A."/>
            <person name="Petersen J."/>
            <person name="Piekarski T."/>
            <person name="Pommerenke C."/>
            <person name="Pradella S."/>
            <person name="Pukall R."/>
            <person name="Rabus R."/>
            <person name="Stackebrandt E."/>
            <person name="Thole S."/>
            <person name="Thompson L."/>
            <person name="Tielen P."/>
            <person name="Tomasch J."/>
            <person name="von Jan M."/>
            <person name="Wanphrut N."/>
            <person name="Wichels A."/>
            <person name="Zech H."/>
            <person name="Simon M."/>
        </authorList>
    </citation>
    <scope>NUCLEOTIDE SEQUENCE [LARGE SCALE GENOMIC DNA]</scope>
    <source>
        <strain evidence="5">DSM 16493 / NCIMB 14021 / DFL 12</strain>
    </source>
</reference>
<evidence type="ECO:0000313" key="5">
    <source>
        <dbReference type="Proteomes" id="UP000006833"/>
    </source>
</evidence>
<dbReference type="OrthoDB" id="8281972at2"/>
<dbReference type="InterPro" id="IPR025669">
    <property type="entry name" value="AAA_dom"/>
</dbReference>
<dbReference type="RefSeq" id="WP_012177800.1">
    <property type="nucleotide sequence ID" value="NC_009952.1"/>
</dbReference>
<dbReference type="SUPFAM" id="SSF52540">
    <property type="entry name" value="P-loop containing nucleoside triphosphate hydrolases"/>
    <property type="match status" value="1"/>
</dbReference>
<dbReference type="KEGG" id="dsh:Dshi_1127"/>
<dbReference type="Pfam" id="PF13614">
    <property type="entry name" value="AAA_31"/>
    <property type="match status" value="1"/>
</dbReference>
<evidence type="ECO:0000256" key="2">
    <source>
        <dbReference type="ARBA" id="ARBA00022840"/>
    </source>
</evidence>
<proteinExistence type="predicted"/>
<sequence>MTAVAPLSGKNTDETQGVEIPTDEAPILACTVSRDVQNFEILIDEMEARFQDAWGDLRISEALDFLDQPDAARVQVLALALDLEDESNVDTVLDIVRKATELSISVLLIADELDPIVLHQVLQAGAREFLPYPIPEQGLTEAVERLSRAARPPIPLADAVNVAEIPATEATLPTRTAGGCTIFAVQGLAGGVGATTFAVNLAWELATLKGTTPRVGLMDMDQQFGSVATYLDLPRKDLIFELMSDVDSLDDDAFRQALQIVDGKLSVFTSPAEILPLDLLPPEDMDKLISTAAGMFDYLVIDMPSALVNWTETALRMADVFFPVIELDLRSAQNALRFVKTLKFEDLPVEKLRFVLNRAPKMTDLAGKARVKRMAESLDISFGEKLPDGGKAVAESNDHGSPLALRARKNPLRKEIAKLAQSLHDVSTGAEAANG</sequence>
<keyword evidence="2" id="KW-0067">ATP-binding</keyword>
<dbReference type="InterPro" id="IPR027417">
    <property type="entry name" value="P-loop_NTPase"/>
</dbReference>
<name>A8LHS2_DINSH</name>
<dbReference type="EMBL" id="CP000830">
    <property type="protein sequence ID" value="ABV92869.1"/>
    <property type="molecule type" value="Genomic_DNA"/>
</dbReference>
<dbReference type="GO" id="GO:0005524">
    <property type="term" value="F:ATP binding"/>
    <property type="evidence" value="ECO:0007669"/>
    <property type="project" value="UniProtKB-KW"/>
</dbReference>
<dbReference type="GO" id="GO:0051782">
    <property type="term" value="P:negative regulation of cell division"/>
    <property type="evidence" value="ECO:0007669"/>
    <property type="project" value="TreeGrafter"/>
</dbReference>
<dbReference type="STRING" id="398580.Dshi_1127"/>
<protein>
    <submittedName>
        <fullName evidence="4">Response regulator receiver protein</fullName>
    </submittedName>
</protein>
<dbReference type="GO" id="GO:0016887">
    <property type="term" value="F:ATP hydrolysis activity"/>
    <property type="evidence" value="ECO:0007669"/>
    <property type="project" value="TreeGrafter"/>
</dbReference>
<organism evidence="4 5">
    <name type="scientific">Dinoroseobacter shibae (strain DSM 16493 / NCIMB 14021 / DFL 12)</name>
    <dbReference type="NCBI Taxonomy" id="398580"/>
    <lineage>
        <taxon>Bacteria</taxon>
        <taxon>Pseudomonadati</taxon>
        <taxon>Pseudomonadota</taxon>
        <taxon>Alphaproteobacteria</taxon>
        <taxon>Rhodobacterales</taxon>
        <taxon>Roseobacteraceae</taxon>
        <taxon>Dinoroseobacter</taxon>
    </lineage>
</organism>
<dbReference type="GO" id="GO:0009898">
    <property type="term" value="C:cytoplasmic side of plasma membrane"/>
    <property type="evidence" value="ECO:0007669"/>
    <property type="project" value="TreeGrafter"/>
</dbReference>
<dbReference type="Gene3D" id="3.40.50.2300">
    <property type="match status" value="1"/>
</dbReference>
<dbReference type="InterPro" id="IPR050625">
    <property type="entry name" value="ParA/MinD_ATPase"/>
</dbReference>
<evidence type="ECO:0000259" key="3">
    <source>
        <dbReference type="Pfam" id="PF13614"/>
    </source>
</evidence>
<dbReference type="Proteomes" id="UP000006833">
    <property type="component" value="Chromosome"/>
</dbReference>
<dbReference type="PANTHER" id="PTHR43384:SF6">
    <property type="entry name" value="SEPTUM SITE-DETERMINING PROTEIN MIND HOMOLOG, CHLOROPLASTIC"/>
    <property type="match status" value="1"/>
</dbReference>
<dbReference type="PANTHER" id="PTHR43384">
    <property type="entry name" value="SEPTUM SITE-DETERMINING PROTEIN MIND HOMOLOG, CHLOROPLASTIC-RELATED"/>
    <property type="match status" value="1"/>
</dbReference>
<keyword evidence="5" id="KW-1185">Reference proteome</keyword>
<gene>
    <name evidence="4" type="ordered locus">Dshi_1127</name>
</gene>
<accession>A8LHS2</accession>
<dbReference type="HOGENOM" id="CLU_055440_0_0_5"/>
<evidence type="ECO:0000313" key="4">
    <source>
        <dbReference type="EMBL" id="ABV92869.1"/>
    </source>
</evidence>
<feature type="domain" description="AAA" evidence="3">
    <location>
        <begin position="182"/>
        <end position="343"/>
    </location>
</feature>
<dbReference type="Gene3D" id="3.40.50.300">
    <property type="entry name" value="P-loop containing nucleotide triphosphate hydrolases"/>
    <property type="match status" value="1"/>
</dbReference>